<evidence type="ECO:0000313" key="2">
    <source>
        <dbReference type="EMBL" id="AIQ62753.1"/>
    </source>
</evidence>
<dbReference type="KEGG" id="pste:PSTEL_06205"/>
<dbReference type="Gene3D" id="2.40.50.1020">
    <property type="entry name" value="LytTr DNA-binding domain"/>
    <property type="match status" value="1"/>
</dbReference>
<proteinExistence type="predicted"/>
<dbReference type="EMBL" id="CP009286">
    <property type="protein sequence ID" value="AIQ62753.1"/>
    <property type="molecule type" value="Genomic_DNA"/>
</dbReference>
<dbReference type="GO" id="GO:0003677">
    <property type="term" value="F:DNA binding"/>
    <property type="evidence" value="ECO:0007669"/>
    <property type="project" value="InterPro"/>
</dbReference>
<sequence length="126" mass="14395">MLSLTVTEDENGAGIQPVSVDDILFLQTNMKALVEVHTREGKYYTVGPLRFWESAFAQGGFQFVRLDRGVLANLEQIKCINTTLKFAYFDYPVTNRTKYCMMSDGRYKAIMEELPADIPRIETILD</sequence>
<accession>A0A089LU47</accession>
<protein>
    <recommendedName>
        <fullName evidence="1">HTH LytTR-type domain-containing protein</fullName>
    </recommendedName>
</protein>
<evidence type="ECO:0000313" key="3">
    <source>
        <dbReference type="Proteomes" id="UP000029507"/>
    </source>
</evidence>
<dbReference type="HOGENOM" id="CLU_154561_0_0_9"/>
<organism evidence="2 3">
    <name type="scientific">Paenibacillus stellifer</name>
    <dbReference type="NCBI Taxonomy" id="169760"/>
    <lineage>
        <taxon>Bacteria</taxon>
        <taxon>Bacillati</taxon>
        <taxon>Bacillota</taxon>
        <taxon>Bacilli</taxon>
        <taxon>Bacillales</taxon>
        <taxon>Paenibacillaceae</taxon>
        <taxon>Paenibacillus</taxon>
    </lineage>
</organism>
<reference evidence="2 3" key="1">
    <citation type="submission" date="2014-08" db="EMBL/GenBank/DDBJ databases">
        <title>Comparative genomics of the Paenibacillus odorifer group.</title>
        <authorList>
            <person name="den Bakker H.C."/>
            <person name="Tsai Y.-C."/>
            <person name="Martin N."/>
            <person name="Korlach J."/>
            <person name="Wiedmann M."/>
        </authorList>
    </citation>
    <scope>NUCLEOTIDE SEQUENCE [LARGE SCALE GENOMIC DNA]</scope>
    <source>
        <strain evidence="2 3">DSM 14472</strain>
    </source>
</reference>
<keyword evidence="3" id="KW-1185">Reference proteome</keyword>
<dbReference type="RefSeq" id="WP_038694139.1">
    <property type="nucleotide sequence ID" value="NZ_CP009286.1"/>
</dbReference>
<dbReference type="AlphaFoldDB" id="A0A089LU47"/>
<dbReference type="SMART" id="SM00850">
    <property type="entry name" value="LytTR"/>
    <property type="match status" value="1"/>
</dbReference>
<gene>
    <name evidence="2" type="ORF">PSTEL_06205</name>
</gene>
<dbReference type="OrthoDB" id="2664085at2"/>
<feature type="domain" description="HTH LytTR-type" evidence="1">
    <location>
        <begin position="13"/>
        <end position="115"/>
    </location>
</feature>
<name>A0A089LU47_9BACL</name>
<dbReference type="Proteomes" id="UP000029507">
    <property type="component" value="Chromosome"/>
</dbReference>
<dbReference type="Pfam" id="PF04397">
    <property type="entry name" value="LytTR"/>
    <property type="match status" value="1"/>
</dbReference>
<dbReference type="InterPro" id="IPR007492">
    <property type="entry name" value="LytTR_DNA-bd_dom"/>
</dbReference>
<evidence type="ECO:0000259" key="1">
    <source>
        <dbReference type="SMART" id="SM00850"/>
    </source>
</evidence>